<evidence type="ECO:0000256" key="3">
    <source>
        <dbReference type="ARBA" id="ARBA00022679"/>
    </source>
</evidence>
<dbReference type="InterPro" id="IPR004299">
    <property type="entry name" value="MBOAT_fam"/>
</dbReference>
<keyword evidence="5 9" id="KW-0256">Endoplasmic reticulum</keyword>
<organism evidence="13 14">
    <name type="scientific">Python bivittatus</name>
    <name type="common">Burmese python</name>
    <name type="synonym">Python molurus bivittatus</name>
    <dbReference type="NCBI Taxonomy" id="176946"/>
    <lineage>
        <taxon>Eukaryota</taxon>
        <taxon>Metazoa</taxon>
        <taxon>Chordata</taxon>
        <taxon>Craniata</taxon>
        <taxon>Vertebrata</taxon>
        <taxon>Euteleostomi</taxon>
        <taxon>Lepidosauria</taxon>
        <taxon>Squamata</taxon>
        <taxon>Bifurcata</taxon>
        <taxon>Unidentata</taxon>
        <taxon>Episquamata</taxon>
        <taxon>Toxicofera</taxon>
        <taxon>Serpentes</taxon>
        <taxon>Henophidia</taxon>
        <taxon>Pythonidae</taxon>
        <taxon>Python</taxon>
    </lineage>
</organism>
<dbReference type="GO" id="GO:0008203">
    <property type="term" value="P:cholesterol metabolic process"/>
    <property type="evidence" value="ECO:0007669"/>
    <property type="project" value="TreeGrafter"/>
</dbReference>
<evidence type="ECO:0000256" key="12">
    <source>
        <dbReference type="SAM" id="Phobius"/>
    </source>
</evidence>
<dbReference type="PIRSF" id="PIRSF000439">
    <property type="entry name" value="Oat_ACAT_DAG_ARE"/>
    <property type="match status" value="1"/>
</dbReference>
<dbReference type="InterPro" id="IPR014371">
    <property type="entry name" value="Oat_ACAT_DAG_ARE"/>
</dbReference>
<dbReference type="GO" id="GO:0033344">
    <property type="term" value="P:cholesterol efflux"/>
    <property type="evidence" value="ECO:0007669"/>
    <property type="project" value="TreeGrafter"/>
</dbReference>
<keyword evidence="4 12" id="KW-0812">Transmembrane</keyword>
<feature type="transmembrane region" description="Helical" evidence="12">
    <location>
        <begin position="475"/>
        <end position="494"/>
    </location>
</feature>
<dbReference type="GO" id="GO:0015485">
    <property type="term" value="F:cholesterol binding"/>
    <property type="evidence" value="ECO:0007669"/>
    <property type="project" value="TreeGrafter"/>
</dbReference>
<evidence type="ECO:0000256" key="7">
    <source>
        <dbReference type="ARBA" id="ARBA00023136"/>
    </source>
</evidence>
<feature type="transmembrane region" description="Helical" evidence="12">
    <location>
        <begin position="147"/>
        <end position="165"/>
    </location>
</feature>
<keyword evidence="3 9" id="KW-0808">Transferase</keyword>
<keyword evidence="8 9" id="KW-0012">Acyltransferase</keyword>
<feature type="compositionally biased region" description="Basic and acidic residues" evidence="11">
    <location>
        <begin position="16"/>
        <end position="37"/>
    </location>
</feature>
<evidence type="ECO:0000256" key="6">
    <source>
        <dbReference type="ARBA" id="ARBA00022989"/>
    </source>
</evidence>
<dbReference type="OMA" id="TGNSFWE"/>
<evidence type="ECO:0000256" key="11">
    <source>
        <dbReference type="SAM" id="MobiDB-lite"/>
    </source>
</evidence>
<dbReference type="Pfam" id="PF03062">
    <property type="entry name" value="MBOAT"/>
    <property type="match status" value="1"/>
</dbReference>
<evidence type="ECO:0000313" key="13">
    <source>
        <dbReference type="Proteomes" id="UP000695026"/>
    </source>
</evidence>
<proteinExistence type="inferred from homology"/>
<dbReference type="OrthoDB" id="10039049at2759"/>
<evidence type="ECO:0000256" key="8">
    <source>
        <dbReference type="ARBA" id="ARBA00023315"/>
    </source>
</evidence>
<feature type="transmembrane region" description="Helical" evidence="12">
    <location>
        <begin position="177"/>
        <end position="202"/>
    </location>
</feature>
<evidence type="ECO:0000313" key="14">
    <source>
        <dbReference type="RefSeq" id="XP_007421395.2"/>
    </source>
</evidence>
<dbReference type="KEGG" id="pbi:103048435"/>
<reference evidence="14" key="1">
    <citation type="submission" date="2025-08" db="UniProtKB">
        <authorList>
            <consortium name="RefSeq"/>
        </authorList>
    </citation>
    <scope>IDENTIFICATION</scope>
    <source>
        <tissue evidence="14">Liver</tissue>
    </source>
</reference>
<evidence type="ECO:0000256" key="5">
    <source>
        <dbReference type="ARBA" id="ARBA00022824"/>
    </source>
</evidence>
<dbReference type="AlphaFoldDB" id="A0A9F2NPA0"/>
<name>A0A9F2NPA0_PYTBI</name>
<dbReference type="GO" id="GO:0000062">
    <property type="term" value="F:fatty-acyl-CoA binding"/>
    <property type="evidence" value="ECO:0007669"/>
    <property type="project" value="TreeGrafter"/>
</dbReference>
<feature type="transmembrane region" description="Helical" evidence="12">
    <location>
        <begin position="367"/>
        <end position="387"/>
    </location>
</feature>
<protein>
    <recommendedName>
        <fullName evidence="9">O-acyltransferase</fullName>
    </recommendedName>
</protein>
<dbReference type="GO" id="GO:0005789">
    <property type="term" value="C:endoplasmic reticulum membrane"/>
    <property type="evidence" value="ECO:0007669"/>
    <property type="project" value="UniProtKB-SubCell"/>
</dbReference>
<feature type="transmembrane region" description="Helical" evidence="12">
    <location>
        <begin position="506"/>
        <end position="523"/>
    </location>
</feature>
<evidence type="ECO:0000256" key="10">
    <source>
        <dbReference type="PIRSR" id="PIRSR000439-1"/>
    </source>
</evidence>
<evidence type="ECO:0000256" key="1">
    <source>
        <dbReference type="ARBA" id="ARBA00004477"/>
    </source>
</evidence>
<dbReference type="RefSeq" id="XP_007421395.2">
    <property type="nucleotide sequence ID" value="XM_007421333.2"/>
</dbReference>
<dbReference type="GeneID" id="103048435"/>
<feature type="region of interest" description="Disordered" evidence="11">
    <location>
        <begin position="1"/>
        <end position="49"/>
    </location>
</feature>
<feature type="transmembrane region" description="Helical" evidence="12">
    <location>
        <begin position="325"/>
        <end position="346"/>
    </location>
</feature>
<dbReference type="GO" id="GO:0034736">
    <property type="term" value="F:cholesterol O-acyltransferase activity"/>
    <property type="evidence" value="ECO:0007669"/>
    <property type="project" value="TreeGrafter"/>
</dbReference>
<dbReference type="PANTHER" id="PTHR10408">
    <property type="entry name" value="STEROL O-ACYLTRANSFERASE"/>
    <property type="match status" value="1"/>
</dbReference>
<feature type="active site" evidence="10">
    <location>
        <position position="465"/>
    </location>
</feature>
<comment type="subcellular location">
    <subcellularLocation>
        <location evidence="1 9">Endoplasmic reticulum membrane</location>
        <topology evidence="1 9">Multi-pass membrane protein</topology>
    </subcellularLocation>
</comment>
<sequence>MVDDGSPGHPCLSWEAKLDQTRTTMDPREMGTGDVRQRSSQKQAEEEPQVLNREIEHLDSIIAHIQWKKHLEVMKAEVLEQVHNQLSDLLGEALEDAAHSFPQHLNVGPAKKQSREKDQLLKEKKKVFVCQRSLFDIMMEMEHFRSIYHIFLAMLCLFATTKIIVDSIDEGRLVLDFKLITFAFAQPQMTIFAWLCMFLYTLSVPYQALQIWSGSLKTARFPVLFTVTLVVLLLLCHMAFLGFYPIYVVTHFNLGPASCCIVTIEQFRFLMKSYSFLRESVPPLLHARDQKGKISPPEFSTYLYYLFCPTLIYRESYPREPYIRWSYVIQSLAKFLVGIYYMSLILEHVCLSDLRIMHKQPFSIKTMVLSIFHGTIAGTFIILVFYYCYQHCWLNMFAEMLRFADRGFYKDWWNSTSFPEYYRSWNLIVHEWLYYYIQQDFLWLTGGKARSAAKLTVFIVSAVVHEYALSLSVGFFYPILFILFAVFGVIFHFTINNKRKSPVCNFIIWTAVCLGYGFLFSLYPQEFYARIHCPLKEETFWGLVIPRSWSCYA</sequence>
<evidence type="ECO:0000256" key="2">
    <source>
        <dbReference type="ARBA" id="ARBA00009010"/>
    </source>
</evidence>
<evidence type="ECO:0000256" key="9">
    <source>
        <dbReference type="PIRNR" id="PIRNR000439"/>
    </source>
</evidence>
<evidence type="ECO:0000256" key="4">
    <source>
        <dbReference type="ARBA" id="ARBA00022692"/>
    </source>
</evidence>
<dbReference type="Proteomes" id="UP000695026">
    <property type="component" value="Unplaced"/>
</dbReference>
<dbReference type="PANTHER" id="PTHR10408:SF10">
    <property type="entry name" value="STEROL O-ACYLTRANSFERASE 2"/>
    <property type="match status" value="1"/>
</dbReference>
<keyword evidence="6 12" id="KW-1133">Transmembrane helix</keyword>
<accession>A0A9F2NPA0</accession>
<keyword evidence="13" id="KW-1185">Reference proteome</keyword>
<feature type="transmembrane region" description="Helical" evidence="12">
    <location>
        <begin position="223"/>
        <end position="247"/>
    </location>
</feature>
<comment type="similarity">
    <text evidence="2 9">Belongs to the membrane-bound acyltransferase family. Sterol o-acyltransferase subfamily.</text>
</comment>
<keyword evidence="7 9" id="KW-0472">Membrane</keyword>
<gene>
    <name evidence="14" type="primary">LOC103048435</name>
</gene>